<evidence type="ECO:0000256" key="4">
    <source>
        <dbReference type="ARBA" id="ARBA00023136"/>
    </source>
</evidence>
<keyword evidence="2 5" id="KW-0812">Transmembrane</keyword>
<evidence type="ECO:0000256" key="1">
    <source>
        <dbReference type="ARBA" id="ARBA00004141"/>
    </source>
</evidence>
<dbReference type="AlphaFoldDB" id="A0A8C5W9B8"/>
<feature type="transmembrane region" description="Helical" evidence="5">
    <location>
        <begin position="172"/>
        <end position="193"/>
    </location>
</feature>
<dbReference type="Ensembl" id="ENSLLET00000025507.1">
    <property type="protein sequence ID" value="ENSLLEP00000024565.1"/>
    <property type="gene ID" value="ENSLLEG00000015644.1"/>
</dbReference>
<keyword evidence="8" id="KW-1185">Reference proteome</keyword>
<dbReference type="Pfam" id="PF07690">
    <property type="entry name" value="MFS_1"/>
    <property type="match status" value="1"/>
</dbReference>
<dbReference type="PANTHER" id="PTHR10924:SF6">
    <property type="entry name" value="SOLUTE CARRIER FAMILY 49 MEMBER A3"/>
    <property type="match status" value="1"/>
</dbReference>
<evidence type="ECO:0000259" key="6">
    <source>
        <dbReference type="PROSITE" id="PS50850"/>
    </source>
</evidence>
<evidence type="ECO:0000256" key="3">
    <source>
        <dbReference type="ARBA" id="ARBA00022989"/>
    </source>
</evidence>
<feature type="domain" description="Major facilitator superfamily (MFS) profile" evidence="6">
    <location>
        <begin position="33"/>
        <end position="453"/>
    </location>
</feature>
<evidence type="ECO:0000256" key="5">
    <source>
        <dbReference type="SAM" id="Phobius"/>
    </source>
</evidence>
<name>A0A8C5W9B8_9ANUR</name>
<dbReference type="GO" id="GO:0016020">
    <property type="term" value="C:membrane"/>
    <property type="evidence" value="ECO:0007669"/>
    <property type="project" value="UniProtKB-SubCell"/>
</dbReference>
<protein>
    <submittedName>
        <fullName evidence="7">Solute carrier family 49 member 3</fullName>
    </submittedName>
</protein>
<keyword evidence="3 5" id="KW-1133">Transmembrane helix</keyword>
<proteinExistence type="predicted"/>
<accession>A0A8C5W9B8</accession>
<dbReference type="Proteomes" id="UP000694569">
    <property type="component" value="Unplaced"/>
</dbReference>
<evidence type="ECO:0000313" key="7">
    <source>
        <dbReference type="Ensembl" id="ENSLLEP00000024565.1"/>
    </source>
</evidence>
<gene>
    <name evidence="7" type="primary">SLC49A3</name>
</gene>
<feature type="transmembrane region" description="Helical" evidence="5">
    <location>
        <begin position="253"/>
        <end position="275"/>
    </location>
</feature>
<dbReference type="PANTHER" id="PTHR10924">
    <property type="entry name" value="MAJOR FACILITATOR SUPERFAMILY PROTEIN-RELATED"/>
    <property type="match status" value="1"/>
</dbReference>
<dbReference type="SUPFAM" id="SSF103473">
    <property type="entry name" value="MFS general substrate transporter"/>
    <property type="match status" value="1"/>
</dbReference>
<dbReference type="InterPro" id="IPR036259">
    <property type="entry name" value="MFS_trans_sf"/>
</dbReference>
<feature type="transmembrane region" description="Helical" evidence="5">
    <location>
        <begin position="345"/>
        <end position="366"/>
    </location>
</feature>
<reference evidence="7" key="1">
    <citation type="submission" date="2025-08" db="UniProtKB">
        <authorList>
            <consortium name="Ensembl"/>
        </authorList>
    </citation>
    <scope>IDENTIFICATION</scope>
</reference>
<feature type="transmembrane region" description="Helical" evidence="5">
    <location>
        <begin position="34"/>
        <end position="62"/>
    </location>
</feature>
<feature type="transmembrane region" description="Helical" evidence="5">
    <location>
        <begin position="132"/>
        <end position="152"/>
    </location>
</feature>
<dbReference type="InterPro" id="IPR049680">
    <property type="entry name" value="FLVCR1-2_SLC49-like"/>
</dbReference>
<dbReference type="InterPro" id="IPR011701">
    <property type="entry name" value="MFS"/>
</dbReference>
<feature type="transmembrane region" description="Helical" evidence="5">
    <location>
        <begin position="106"/>
        <end position="125"/>
    </location>
</feature>
<dbReference type="InterPro" id="IPR020846">
    <property type="entry name" value="MFS_dom"/>
</dbReference>
<dbReference type="PROSITE" id="PS50850">
    <property type="entry name" value="MFS"/>
    <property type="match status" value="1"/>
</dbReference>
<dbReference type="GO" id="GO:0022857">
    <property type="term" value="F:transmembrane transporter activity"/>
    <property type="evidence" value="ECO:0007669"/>
    <property type="project" value="InterPro"/>
</dbReference>
<keyword evidence="4 5" id="KW-0472">Membrane</keyword>
<dbReference type="GeneTree" id="ENSGT01030000234625"/>
<feature type="transmembrane region" description="Helical" evidence="5">
    <location>
        <begin position="317"/>
        <end position="338"/>
    </location>
</feature>
<reference evidence="7" key="2">
    <citation type="submission" date="2025-09" db="UniProtKB">
        <authorList>
            <consortium name="Ensembl"/>
        </authorList>
    </citation>
    <scope>IDENTIFICATION</scope>
</reference>
<organism evidence="7 8">
    <name type="scientific">Leptobrachium leishanense</name>
    <name type="common">Leishan spiny toad</name>
    <dbReference type="NCBI Taxonomy" id="445787"/>
    <lineage>
        <taxon>Eukaryota</taxon>
        <taxon>Metazoa</taxon>
        <taxon>Chordata</taxon>
        <taxon>Craniata</taxon>
        <taxon>Vertebrata</taxon>
        <taxon>Euteleostomi</taxon>
        <taxon>Amphibia</taxon>
        <taxon>Batrachia</taxon>
        <taxon>Anura</taxon>
        <taxon>Pelobatoidea</taxon>
        <taxon>Megophryidae</taxon>
        <taxon>Leptobrachium</taxon>
    </lineage>
</organism>
<comment type="subcellular location">
    <subcellularLocation>
        <location evidence="1">Membrane</location>
        <topology evidence="1">Multi-pass membrane protein</topology>
    </subcellularLocation>
</comment>
<evidence type="ECO:0000256" key="2">
    <source>
        <dbReference type="ARBA" id="ARBA00022692"/>
    </source>
</evidence>
<evidence type="ECO:0000313" key="8">
    <source>
        <dbReference type="Proteomes" id="UP000694569"/>
    </source>
</evidence>
<feature type="transmembrane region" description="Helical" evidence="5">
    <location>
        <begin position="200"/>
        <end position="221"/>
    </location>
</feature>
<dbReference type="OrthoDB" id="422206at2759"/>
<feature type="transmembrane region" description="Helical" evidence="5">
    <location>
        <begin position="428"/>
        <end position="448"/>
    </location>
</feature>
<sequence length="473" mass="51663">MEESEERDLTPQSDSERCQQLRKLSELKLYRRRWFFLGVVCLLNCSNAMIWISFAPVANIAASYFMTTLDTINWLSLVYLVISIPFGIGASWFLDTLGLKSAVILSSWLNMLGSFLRSASIIYFLNAGHSPLIYLFLGQSLCAIAQPLVIFVPAKLAAVWFPEHQRATANMIASMSNPVGILLANIISPAVVTEEKYIPLLFGIYGVPAVLACVLATGGIWQKAPPTPPSVSAVNPASEPFSSSLKALMKNKAYIILMLCFGAGLGIFTAFSAFLDQILCFKGYSNFFAGLCGALFILFGIFGALLCGLYVDRTKQFIEVVKICFCLCSFASIAFAVVSNMRNQAIPLGIICSLYGFFGFAAYPIAMELAVECSYPVGEGTSTGLSFISGQIQGLIYMLLFQGLTKPVASSSLSSCGVDQIEISDWSVSTLVMAALTCLASCVFVIFFHTDYKRLLREANTEDNEETERELES</sequence>
<feature type="transmembrane region" description="Helical" evidence="5">
    <location>
        <begin position="287"/>
        <end position="311"/>
    </location>
</feature>
<dbReference type="CDD" id="cd17399">
    <property type="entry name" value="MFS_MFSD7"/>
    <property type="match status" value="1"/>
</dbReference>
<dbReference type="Gene3D" id="1.20.1250.20">
    <property type="entry name" value="MFS general substrate transporter like domains"/>
    <property type="match status" value="2"/>
</dbReference>
<feature type="transmembrane region" description="Helical" evidence="5">
    <location>
        <begin position="74"/>
        <end position="94"/>
    </location>
</feature>